<evidence type="ECO:0000256" key="4">
    <source>
        <dbReference type="ARBA" id="ARBA00022692"/>
    </source>
</evidence>
<dbReference type="Gene3D" id="3.30.200.20">
    <property type="entry name" value="Phosphorylase Kinase, domain 1"/>
    <property type="match status" value="2"/>
</dbReference>
<evidence type="ECO:0000256" key="5">
    <source>
        <dbReference type="ARBA" id="ARBA00022729"/>
    </source>
</evidence>
<evidence type="ECO:0000256" key="9">
    <source>
        <dbReference type="ARBA" id="ARBA00022989"/>
    </source>
</evidence>
<dbReference type="PROSITE" id="PS50011">
    <property type="entry name" value="PROTEIN_KINASE_DOM"/>
    <property type="match status" value="2"/>
</dbReference>
<evidence type="ECO:0000256" key="6">
    <source>
        <dbReference type="ARBA" id="ARBA00022741"/>
    </source>
</evidence>
<dbReference type="PROSITE" id="PS51782">
    <property type="entry name" value="LYSM"/>
    <property type="match status" value="1"/>
</dbReference>
<dbReference type="Pfam" id="PF01476">
    <property type="entry name" value="LysM"/>
    <property type="match status" value="1"/>
</dbReference>
<feature type="signal peptide" evidence="13">
    <location>
        <begin position="1"/>
        <end position="22"/>
    </location>
</feature>
<feature type="domain" description="Protein kinase" evidence="14">
    <location>
        <begin position="1104"/>
        <end position="1372"/>
    </location>
</feature>
<dbReference type="Gene3D" id="1.10.510.10">
    <property type="entry name" value="Transferase(Phosphotransferase) domain 1"/>
    <property type="match status" value="2"/>
</dbReference>
<dbReference type="SUPFAM" id="SSF54106">
    <property type="entry name" value="LysM domain"/>
    <property type="match status" value="1"/>
</dbReference>
<dbReference type="PANTHER" id="PTHR45631">
    <property type="entry name" value="OS07G0107800 PROTEIN-RELATED"/>
    <property type="match status" value="1"/>
</dbReference>
<evidence type="ECO:0000256" key="1">
    <source>
        <dbReference type="ARBA" id="ARBA00004167"/>
    </source>
</evidence>
<dbReference type="InterPro" id="IPR018392">
    <property type="entry name" value="LysM"/>
</dbReference>
<evidence type="ECO:0000256" key="11">
    <source>
        <dbReference type="PROSITE-ProRule" id="PRU10141"/>
    </source>
</evidence>
<name>A0ABQ7YXC9_BRANA</name>
<reference evidence="16 17" key="1">
    <citation type="submission" date="2021-05" db="EMBL/GenBank/DDBJ databases">
        <title>Genome Assembly of Synthetic Allotetraploid Brassica napus Reveals Homoeologous Exchanges between Subgenomes.</title>
        <authorList>
            <person name="Davis J.T."/>
        </authorList>
    </citation>
    <scope>NUCLEOTIDE SEQUENCE [LARGE SCALE GENOMIC DNA]</scope>
    <source>
        <strain evidence="17">cv. Da-Ae</strain>
        <tissue evidence="16">Seedling</tissue>
    </source>
</reference>
<dbReference type="PROSITE" id="PS00108">
    <property type="entry name" value="PROTEIN_KINASE_ST"/>
    <property type="match status" value="2"/>
</dbReference>
<dbReference type="InterPro" id="IPR011009">
    <property type="entry name" value="Kinase-like_dom_sf"/>
</dbReference>
<dbReference type="Proteomes" id="UP000824890">
    <property type="component" value="Unassembled WGS sequence"/>
</dbReference>
<dbReference type="CDD" id="cd14066">
    <property type="entry name" value="STKc_IRAK"/>
    <property type="match status" value="1"/>
</dbReference>
<keyword evidence="3" id="KW-0808">Transferase</keyword>
<evidence type="ECO:0000256" key="3">
    <source>
        <dbReference type="ARBA" id="ARBA00022679"/>
    </source>
</evidence>
<feature type="chain" id="PRO_5045670622" evidence="13">
    <location>
        <begin position="23"/>
        <end position="1406"/>
    </location>
</feature>
<dbReference type="SUPFAM" id="SSF56112">
    <property type="entry name" value="Protein kinase-like (PK-like)"/>
    <property type="match status" value="2"/>
</dbReference>
<protein>
    <submittedName>
        <fullName evidence="16">Uncharacterized protein</fullName>
    </submittedName>
</protein>
<comment type="caution">
    <text evidence="16">The sequence shown here is derived from an EMBL/GenBank/DDBJ whole genome shotgun (WGS) entry which is preliminary data.</text>
</comment>
<dbReference type="SMART" id="SM00220">
    <property type="entry name" value="S_TKc"/>
    <property type="match status" value="2"/>
</dbReference>
<evidence type="ECO:0000256" key="7">
    <source>
        <dbReference type="ARBA" id="ARBA00022777"/>
    </source>
</evidence>
<dbReference type="InterPro" id="IPR000719">
    <property type="entry name" value="Prot_kinase_dom"/>
</dbReference>
<dbReference type="Pfam" id="PF12819">
    <property type="entry name" value="Malectin_like"/>
    <property type="match status" value="1"/>
</dbReference>
<evidence type="ECO:0000256" key="8">
    <source>
        <dbReference type="ARBA" id="ARBA00022840"/>
    </source>
</evidence>
<feature type="transmembrane region" description="Helical" evidence="12">
    <location>
        <begin position="237"/>
        <end position="261"/>
    </location>
</feature>
<feature type="transmembrane region" description="Helical" evidence="12">
    <location>
        <begin position="1040"/>
        <end position="1065"/>
    </location>
</feature>
<evidence type="ECO:0000313" key="17">
    <source>
        <dbReference type="Proteomes" id="UP000824890"/>
    </source>
</evidence>
<evidence type="ECO:0000313" key="16">
    <source>
        <dbReference type="EMBL" id="KAH0872594.1"/>
    </source>
</evidence>
<dbReference type="InterPro" id="IPR008271">
    <property type="entry name" value="Ser/Thr_kinase_AS"/>
</dbReference>
<dbReference type="InterPro" id="IPR017441">
    <property type="entry name" value="Protein_kinase_ATP_BS"/>
</dbReference>
<sequence>MNLATSTFWVLSFFTLWNLSSSKPMYCFDTSRLCTSFLAFKPNKNQTFSIIQSMFDALASDITADVTSGDIYVRKNCSCLTTTPHQYATNTTFTIRQNRSSVSDAVVSDYSGLAFPLNSTREARPGAVVSVQLLCGCSSGLWNYLMSYVMVNGDSVRSLSSRFGVSMDRIEGVNGISSPDNFTTGDLIYIPLDSVPGVPYEAKKTTPPAPSPTFTNINISAADQVNHTSKGGGHVPYIWIVGGLTVVLALLVICILVCICLRSSSCSSNDEDSGGGHSFQILRKSGFFCGSARYNCCRSGDFRQTNGETTQSHHQVVAIPKGIVDGVFEIEKPTVFTYEEIRVATDGFADSNLLGHGNCGSVYFGLLREQEVAVKRMTATKTKEFASEMKVLCKVHHSNLVELIGYAATSDELFVVYEYVQKGMLKNHLHDPQSKGNTPLSWIMRNQIALDAARGLEYIHEHTKTHYVHRDIKTSNILLDEAFRAKISDFRLAKLVEKTGEGEVSVTKVVGTYGYLAPEYLSDGLATSKSDVYAFGVVLFEIISGREAVIRTEALGTNNPERRPLASIYCKFLEFYTLHFFDATFIPKAFLSLLQMLAALKNSPDSMNMSSLKEFLDPNMMDLYPHDCLFKIAMLAKQCVDDDPILRPNMKQVVISLSQILLSSIEWEATLAGNSQVFSGFISLACGLIPKSATYTEKTTNITYISDADFIDSGIVGRIDDSYKTLFQQQTWTLRSFPEGQRNCYTFNLKENSKYLIRGTFVYGNYDGLNQMPEFDLHVGPNKWTSVTLEGVANASIYEIIHVVAHDRLQVCLIKIGETTPFISSLELRPLNNNTYQYDEDVHDRVWVPYKNNKTVSLSTNLTIDTSSGSYNVPQHVANSAIFPANASHPLNIWWDIGDTNAHSYIYMHFAEIQNLGSNEIREFNITYNGGEVWESFFRPHKLKITTIFSRTALSSSDGKFNFTFTMTESSTLPPLINALEVYTDVENLLLETHQDEDPKSLNIRKLAASDLNGAITPDIAGLTQLRELIDEKLGRKFPLVAVTVSVVAGVITLLAIFTICFIVARKKHSEVPSNINSETRSTNQSIRTKERIYTYSEILKMTNNFERVLGKGSYGRVYYGNLNGTQVAVKMLFHTSASHDYNHFKAEVEFLSRVHHRNLVGLVGYCDDGENLALIYQYMANGDLKENISGKSGGHVLTWENRLLIAMEAAQGLEYLHNGSVPPIVHRDVKSTNILLNELFEAKLADFGLSRSCPVESTVVAGTPGYLDPEYYITNLLSEKSDVYSFGIVLLEIITNQAVIDTTRERSHITNWVRFMIGKGNIKNIIDPKLMGDFDTNGVWKAIELAMTCVNPTSNHRPTMPHVVMELNECLESEISRKQGRQVMCFEDSIDFNLSPGSESPPRPR</sequence>
<dbReference type="Pfam" id="PF07714">
    <property type="entry name" value="PK_Tyr_Ser-Thr"/>
    <property type="match status" value="2"/>
</dbReference>
<proteinExistence type="predicted"/>
<dbReference type="InterPro" id="IPR036779">
    <property type="entry name" value="LysM_dom_sf"/>
</dbReference>
<feature type="domain" description="LysM" evidence="15">
    <location>
        <begin position="146"/>
        <end position="190"/>
    </location>
</feature>
<comment type="subcellular location">
    <subcellularLocation>
        <location evidence="1">Membrane</location>
        <topology evidence="1">Single-pass membrane protein</topology>
    </subcellularLocation>
</comment>
<keyword evidence="10 12" id="KW-0472">Membrane</keyword>
<evidence type="ECO:0000256" key="2">
    <source>
        <dbReference type="ARBA" id="ARBA00022527"/>
    </source>
</evidence>
<dbReference type="PANTHER" id="PTHR45631:SF29">
    <property type="entry name" value="PROTEIN KINASE DOMAIN-CONTAINING PROTEIN"/>
    <property type="match status" value="1"/>
</dbReference>
<dbReference type="SMART" id="SM00257">
    <property type="entry name" value="LysM"/>
    <property type="match status" value="1"/>
</dbReference>
<accession>A0ABQ7YXC9</accession>
<keyword evidence="4 12" id="KW-0812">Transmembrane</keyword>
<evidence type="ECO:0000256" key="12">
    <source>
        <dbReference type="SAM" id="Phobius"/>
    </source>
</evidence>
<dbReference type="InterPro" id="IPR001245">
    <property type="entry name" value="Ser-Thr/Tyr_kinase_cat_dom"/>
</dbReference>
<keyword evidence="6 11" id="KW-0547">Nucleotide-binding</keyword>
<keyword evidence="7" id="KW-0418">Kinase</keyword>
<feature type="domain" description="Protein kinase" evidence="14">
    <location>
        <begin position="348"/>
        <end position="662"/>
    </location>
</feature>
<evidence type="ECO:0000256" key="13">
    <source>
        <dbReference type="SAM" id="SignalP"/>
    </source>
</evidence>
<keyword evidence="5 13" id="KW-0732">Signal</keyword>
<evidence type="ECO:0000256" key="10">
    <source>
        <dbReference type="ARBA" id="ARBA00023136"/>
    </source>
</evidence>
<feature type="binding site" evidence="11">
    <location>
        <position position="1131"/>
    </location>
    <ligand>
        <name>ATP</name>
        <dbReference type="ChEBI" id="CHEBI:30616"/>
    </ligand>
</feature>
<keyword evidence="9 12" id="KW-1133">Transmembrane helix</keyword>
<dbReference type="Gene3D" id="2.60.120.430">
    <property type="entry name" value="Galactose-binding lectin"/>
    <property type="match status" value="1"/>
</dbReference>
<gene>
    <name evidence="16" type="ORF">HID58_069956</name>
</gene>
<dbReference type="EMBL" id="JAGKQM010000016">
    <property type="protein sequence ID" value="KAH0872594.1"/>
    <property type="molecule type" value="Genomic_DNA"/>
</dbReference>
<evidence type="ECO:0000259" key="14">
    <source>
        <dbReference type="PROSITE" id="PS50011"/>
    </source>
</evidence>
<keyword evidence="2" id="KW-0723">Serine/threonine-protein kinase</keyword>
<keyword evidence="17" id="KW-1185">Reference proteome</keyword>
<dbReference type="PROSITE" id="PS00107">
    <property type="entry name" value="PROTEIN_KINASE_ATP"/>
    <property type="match status" value="1"/>
</dbReference>
<dbReference type="Gene3D" id="3.10.350.10">
    <property type="entry name" value="LysM domain"/>
    <property type="match status" value="1"/>
</dbReference>
<dbReference type="InterPro" id="IPR024788">
    <property type="entry name" value="Malectin-like_Carb-bd_dom"/>
</dbReference>
<keyword evidence="8 11" id="KW-0067">ATP-binding</keyword>
<evidence type="ECO:0000259" key="15">
    <source>
        <dbReference type="PROSITE" id="PS51782"/>
    </source>
</evidence>
<organism evidence="16 17">
    <name type="scientific">Brassica napus</name>
    <name type="common">Rape</name>
    <dbReference type="NCBI Taxonomy" id="3708"/>
    <lineage>
        <taxon>Eukaryota</taxon>
        <taxon>Viridiplantae</taxon>
        <taxon>Streptophyta</taxon>
        <taxon>Embryophyta</taxon>
        <taxon>Tracheophyta</taxon>
        <taxon>Spermatophyta</taxon>
        <taxon>Magnoliopsida</taxon>
        <taxon>eudicotyledons</taxon>
        <taxon>Gunneridae</taxon>
        <taxon>Pentapetalae</taxon>
        <taxon>rosids</taxon>
        <taxon>malvids</taxon>
        <taxon>Brassicales</taxon>
        <taxon>Brassicaceae</taxon>
        <taxon>Brassiceae</taxon>
        <taxon>Brassica</taxon>
    </lineage>
</organism>